<comment type="caution">
    <text evidence="3">The sequence shown here is derived from an EMBL/GenBank/DDBJ whole genome shotgun (WGS) entry which is preliminary data.</text>
</comment>
<reference evidence="3 4" key="1">
    <citation type="submission" date="2018-01" db="EMBL/GenBank/DDBJ databases">
        <title>Metagenomic assembled genomes from two thermal pools in the Uzon Caldera, Kamchatka, Russia.</title>
        <authorList>
            <person name="Wilkins L."/>
            <person name="Ettinger C."/>
        </authorList>
    </citation>
    <scope>NUCLEOTIDE SEQUENCE [LARGE SCALE GENOMIC DNA]</scope>
    <source>
        <strain evidence="3">ZAV-06</strain>
    </source>
</reference>
<dbReference type="Proteomes" id="UP000237153">
    <property type="component" value="Unassembled WGS sequence"/>
</dbReference>
<dbReference type="SUPFAM" id="SSF88723">
    <property type="entry name" value="PIN domain-like"/>
    <property type="match status" value="1"/>
</dbReference>
<dbReference type="InterPro" id="IPR041120">
    <property type="entry name" value="PIN_9"/>
</dbReference>
<dbReference type="EMBL" id="PNIM01000001">
    <property type="protein sequence ID" value="PMB76070.1"/>
    <property type="molecule type" value="Genomic_DNA"/>
</dbReference>
<accession>A0A2J6N429</accession>
<dbReference type="EMBL" id="JADEZV010000002">
    <property type="protein sequence ID" value="MBE9391048.1"/>
    <property type="molecule type" value="Genomic_DNA"/>
</dbReference>
<dbReference type="InterPro" id="IPR029060">
    <property type="entry name" value="PIN-like_dom_sf"/>
</dbReference>
<dbReference type="PANTHER" id="PTHR12416">
    <property type="entry name" value="RRNA-PROCESSING PROTEIN UTP23 HOMOLOG"/>
    <property type="match status" value="1"/>
</dbReference>
<dbReference type="Pfam" id="PF18477">
    <property type="entry name" value="PIN_9"/>
    <property type="match status" value="1"/>
</dbReference>
<protein>
    <submittedName>
        <fullName evidence="3">Pitrilysin</fullName>
    </submittedName>
</protein>
<sequence>MGDLEVIKNIYVVLDTNFLFMHLRKFDVFEEISSLINYKPEFICLESVLNELEKLERKNRKNDNEIKKRIGLIKEKCELQKSNYFSADKDILEIALNLTEKGIVIVATNDRELRRKLRQIGIKSIYYRESENSLETDFEFWL</sequence>
<dbReference type="Gene3D" id="3.40.50.1010">
    <property type="entry name" value="5'-nuclease"/>
    <property type="match status" value="1"/>
</dbReference>
<dbReference type="SMART" id="SM00670">
    <property type="entry name" value="PINc"/>
    <property type="match status" value="1"/>
</dbReference>
<evidence type="ECO:0000313" key="3">
    <source>
        <dbReference type="EMBL" id="PMB76070.1"/>
    </source>
</evidence>
<feature type="domain" description="PIN" evidence="1">
    <location>
        <begin position="10"/>
        <end position="115"/>
    </location>
</feature>
<proteinExistence type="predicted"/>
<gene>
    <name evidence="3" type="ORF">C0188_00145</name>
    <name evidence="2" type="ORF">IOK49_03010</name>
</gene>
<name>A0A2J6N429_9CREN</name>
<organism evidence="3 4">
    <name type="scientific">Fervidicoccus fontis</name>
    <dbReference type="NCBI Taxonomy" id="683846"/>
    <lineage>
        <taxon>Archaea</taxon>
        <taxon>Thermoproteota</taxon>
        <taxon>Thermoprotei</taxon>
        <taxon>Fervidicoccales</taxon>
        <taxon>Fervidicoccaceae</taxon>
        <taxon>Fervidicoccus</taxon>
    </lineage>
</organism>
<dbReference type="RefSeq" id="WP_014557583.1">
    <property type="nucleotide sequence ID" value="NZ_JADEZV010000002.1"/>
</dbReference>
<dbReference type="GeneID" id="12449517"/>
<dbReference type="Proteomes" id="UP000652307">
    <property type="component" value="Unassembled WGS sequence"/>
</dbReference>
<dbReference type="CDD" id="cd09879">
    <property type="entry name" value="PIN_VapC_AF0591-like"/>
    <property type="match status" value="1"/>
</dbReference>
<dbReference type="OMA" id="SWRIDVE"/>
<evidence type="ECO:0000313" key="2">
    <source>
        <dbReference type="EMBL" id="MBE9391048.1"/>
    </source>
</evidence>
<evidence type="ECO:0000313" key="4">
    <source>
        <dbReference type="Proteomes" id="UP000237153"/>
    </source>
</evidence>
<evidence type="ECO:0000259" key="1">
    <source>
        <dbReference type="SMART" id="SM00670"/>
    </source>
</evidence>
<reference evidence="2" key="2">
    <citation type="submission" date="2020-10" db="EMBL/GenBank/DDBJ databases">
        <title>Fervidococcus fontis strain 3639Fd - the first crenarchaeon capable of growth on lipids.</title>
        <authorList>
            <person name="Kochetkova T.V."/>
            <person name="Elcheninov A.G."/>
            <person name="Toschakov S.V."/>
            <person name="Kublanov I.V."/>
        </authorList>
    </citation>
    <scope>NUCLEOTIDE SEQUENCE</scope>
    <source>
        <strain evidence="2">3639Fd</strain>
    </source>
</reference>
<dbReference type="InterPro" id="IPR002716">
    <property type="entry name" value="PIN_dom"/>
</dbReference>
<dbReference type="AlphaFoldDB" id="A0A2J6N429"/>